<dbReference type="GO" id="GO:0009116">
    <property type="term" value="P:nucleoside metabolic process"/>
    <property type="evidence" value="ECO:0007669"/>
    <property type="project" value="InterPro"/>
</dbReference>
<sequence length="186" mass="19989">MKVALIMAIPDESKGLFEQAGIHVHYSGIGKINAAFTAFEVIQNTGCDVLLNLGSAGSSIFDAHALVEVSQVVQRDMDVSPLGFAIGTTPLDQDFPAAITLEPFFSELPHGVCGTGDSFETATPKLACDLVDMEAYAIAKVCKKLDVRCISVKYISDGANDTAHLDWEANLRLGAQKLLALYQQHF</sequence>
<evidence type="ECO:0000313" key="3">
    <source>
        <dbReference type="Proteomes" id="UP000269001"/>
    </source>
</evidence>
<comment type="caution">
    <text evidence="2">The sequence shown here is derived from an EMBL/GenBank/DDBJ whole genome shotgun (WGS) entry which is preliminary data.</text>
</comment>
<accession>A0A3A8EET9</accession>
<name>A0A3A8EET9_9GAMM</name>
<dbReference type="GO" id="GO:0019284">
    <property type="term" value="P:L-methionine salvage from S-adenosylmethionine"/>
    <property type="evidence" value="ECO:0007669"/>
    <property type="project" value="TreeGrafter"/>
</dbReference>
<dbReference type="GO" id="GO:0008782">
    <property type="term" value="F:adenosylhomocysteine nucleosidase activity"/>
    <property type="evidence" value="ECO:0007669"/>
    <property type="project" value="TreeGrafter"/>
</dbReference>
<dbReference type="Pfam" id="PF01048">
    <property type="entry name" value="PNP_UDP_1"/>
    <property type="match status" value="1"/>
</dbReference>
<dbReference type="PANTHER" id="PTHR46832:SF1">
    <property type="entry name" value="5'-METHYLTHIOADENOSINE_S-ADENOSYLHOMOCYSTEINE NUCLEOSIDASE"/>
    <property type="match status" value="1"/>
</dbReference>
<organism evidence="2 3">
    <name type="scientific">Acinetobacter guerrae</name>
    <dbReference type="NCBI Taxonomy" id="1843371"/>
    <lineage>
        <taxon>Bacteria</taxon>
        <taxon>Pseudomonadati</taxon>
        <taxon>Pseudomonadota</taxon>
        <taxon>Gammaproteobacteria</taxon>
        <taxon>Moraxellales</taxon>
        <taxon>Moraxellaceae</taxon>
        <taxon>Acinetobacter</taxon>
    </lineage>
</organism>
<dbReference type="SUPFAM" id="SSF53167">
    <property type="entry name" value="Purine and uridine phosphorylases"/>
    <property type="match status" value="1"/>
</dbReference>
<dbReference type="GO" id="GO:0008930">
    <property type="term" value="F:methylthioadenosine nucleosidase activity"/>
    <property type="evidence" value="ECO:0007669"/>
    <property type="project" value="TreeGrafter"/>
</dbReference>
<reference evidence="2 3" key="1">
    <citation type="submission" date="2018-09" db="EMBL/GenBank/DDBJ databases">
        <title>The draft genome of Acinetobacter spp. strains.</title>
        <authorList>
            <person name="Qin J."/>
            <person name="Feng Y."/>
            <person name="Zong Z."/>
        </authorList>
    </citation>
    <scope>NUCLEOTIDE SEQUENCE [LARGE SCALE GENOMIC DNA]</scope>
    <source>
        <strain evidence="2 3">WCHAc060096</strain>
    </source>
</reference>
<proteinExistence type="predicted"/>
<dbReference type="InterPro" id="IPR000845">
    <property type="entry name" value="Nucleoside_phosphorylase_d"/>
</dbReference>
<keyword evidence="3" id="KW-1185">Reference proteome</keyword>
<dbReference type="PANTHER" id="PTHR46832">
    <property type="entry name" value="5'-METHYLTHIOADENOSINE/S-ADENOSYLHOMOCYSTEINE NUCLEOSIDASE"/>
    <property type="match status" value="1"/>
</dbReference>
<evidence type="ECO:0000313" key="2">
    <source>
        <dbReference type="EMBL" id="RKG33125.1"/>
    </source>
</evidence>
<gene>
    <name evidence="2" type="ORF">D7V21_09875</name>
</gene>
<dbReference type="AlphaFoldDB" id="A0A3A8EET9"/>
<protein>
    <submittedName>
        <fullName evidence="2">5'-nucleosidase</fullName>
    </submittedName>
</protein>
<evidence type="ECO:0000259" key="1">
    <source>
        <dbReference type="Pfam" id="PF01048"/>
    </source>
</evidence>
<dbReference type="GO" id="GO:0005829">
    <property type="term" value="C:cytosol"/>
    <property type="evidence" value="ECO:0007669"/>
    <property type="project" value="TreeGrafter"/>
</dbReference>
<dbReference type="EMBL" id="RAXU01000011">
    <property type="protein sequence ID" value="RKG33125.1"/>
    <property type="molecule type" value="Genomic_DNA"/>
</dbReference>
<dbReference type="RefSeq" id="WP_120370338.1">
    <property type="nucleotide sequence ID" value="NZ_RAXU01000011.1"/>
</dbReference>
<dbReference type="InterPro" id="IPR035994">
    <property type="entry name" value="Nucleoside_phosphorylase_sf"/>
</dbReference>
<dbReference type="Proteomes" id="UP000269001">
    <property type="component" value="Unassembled WGS sequence"/>
</dbReference>
<dbReference type="Gene3D" id="3.40.50.1580">
    <property type="entry name" value="Nucleoside phosphorylase domain"/>
    <property type="match status" value="1"/>
</dbReference>
<feature type="domain" description="Nucleoside phosphorylase" evidence="1">
    <location>
        <begin position="22"/>
        <end position="181"/>
    </location>
</feature>